<dbReference type="AlphaFoldDB" id="L2F810"/>
<dbReference type="PATRIC" id="fig|1230338.3.peg.1816"/>
<accession>L2F810</accession>
<name>L2F810_9GAMM</name>
<dbReference type="EMBL" id="ANIN01000002">
    <property type="protein sequence ID" value="ELA08583.1"/>
    <property type="molecule type" value="Genomic_DNA"/>
</dbReference>
<comment type="caution">
    <text evidence="1">The sequence shown here is derived from an EMBL/GenBank/DDBJ whole genome shotgun (WGS) entry which is preliminary data.</text>
</comment>
<protein>
    <submittedName>
        <fullName evidence="1">Uncharacterized protein</fullName>
    </submittedName>
</protein>
<dbReference type="STRING" id="1230338.MOMA_08476"/>
<sequence length="69" mass="8272">MKIGELKQRMHLKHKTTGKIFQVSKRHFGIYLIDIKTREPKYILARPSDDKEREIVEFEYAERLPVPFA</sequence>
<dbReference type="Proteomes" id="UP000023795">
    <property type="component" value="Unassembled WGS sequence"/>
</dbReference>
<evidence type="ECO:0000313" key="2">
    <source>
        <dbReference type="Proteomes" id="UP000023795"/>
    </source>
</evidence>
<proteinExistence type="predicted"/>
<dbReference type="RefSeq" id="WP_009502141.1">
    <property type="nucleotide sequence ID" value="NZ_ANIN01000002.1"/>
</dbReference>
<reference evidence="1 2" key="1">
    <citation type="journal article" date="2013" name="Genome Announc.">
        <title>Genome Sequence of Moraxella macacae 0408225, a Novel Bacterial Species Isolated from a Cynomolgus Macaque with Epistaxis.</title>
        <authorList>
            <person name="Ladner J.T."/>
            <person name="Whitehouse C.A."/>
            <person name="Koroleva G.I."/>
            <person name="Palacios G.F."/>
        </authorList>
    </citation>
    <scope>NUCLEOTIDE SEQUENCE [LARGE SCALE GENOMIC DNA]</scope>
    <source>
        <strain evidence="1 2">0408225</strain>
    </source>
</reference>
<gene>
    <name evidence="1" type="ORF">MOMA_08476</name>
</gene>
<keyword evidence="2" id="KW-1185">Reference proteome</keyword>
<evidence type="ECO:0000313" key="1">
    <source>
        <dbReference type="EMBL" id="ELA08583.1"/>
    </source>
</evidence>
<organism evidence="1 2">
    <name type="scientific">Moraxella macacae 0408225</name>
    <dbReference type="NCBI Taxonomy" id="1230338"/>
    <lineage>
        <taxon>Bacteria</taxon>
        <taxon>Pseudomonadati</taxon>
        <taxon>Pseudomonadota</taxon>
        <taxon>Gammaproteobacteria</taxon>
        <taxon>Moraxellales</taxon>
        <taxon>Moraxellaceae</taxon>
        <taxon>Moraxella</taxon>
    </lineage>
</organism>